<feature type="domain" description="HDOD" evidence="2">
    <location>
        <begin position="212"/>
        <end position="397"/>
    </location>
</feature>
<dbReference type="CDD" id="cd01948">
    <property type="entry name" value="EAL"/>
    <property type="match status" value="1"/>
</dbReference>
<comment type="caution">
    <text evidence="3">The sequence shown here is derived from an EMBL/GenBank/DDBJ whole genome shotgun (WGS) entry which is preliminary data.</text>
</comment>
<dbReference type="Gene3D" id="3.20.20.450">
    <property type="entry name" value="EAL domain"/>
    <property type="match status" value="1"/>
</dbReference>
<dbReference type="InterPro" id="IPR013976">
    <property type="entry name" value="HDOD"/>
</dbReference>
<dbReference type="InterPro" id="IPR052340">
    <property type="entry name" value="RNase_Y/CdgJ"/>
</dbReference>
<dbReference type="InterPro" id="IPR014408">
    <property type="entry name" value="dGMP_Pdiesterase_EAL/HD-GYP"/>
</dbReference>
<dbReference type="InterPro" id="IPR035919">
    <property type="entry name" value="EAL_sf"/>
</dbReference>
<dbReference type="Pfam" id="PF00563">
    <property type="entry name" value="EAL"/>
    <property type="match status" value="1"/>
</dbReference>
<dbReference type="Gene3D" id="1.10.3210.10">
    <property type="entry name" value="Hypothetical protein af1432"/>
    <property type="match status" value="1"/>
</dbReference>
<evidence type="ECO:0000313" key="3">
    <source>
        <dbReference type="EMBL" id="MDT7043321.1"/>
    </source>
</evidence>
<keyword evidence="4" id="KW-1185">Reference proteome</keyword>
<protein>
    <submittedName>
        <fullName evidence="3">HDOD domain-containing protein</fullName>
    </submittedName>
</protein>
<dbReference type="PANTHER" id="PTHR33525:SF4">
    <property type="entry name" value="CYCLIC DI-GMP PHOSPHODIESTERASE CDGJ"/>
    <property type="match status" value="1"/>
</dbReference>
<gene>
    <name evidence="3" type="ORF">PPG34_13255</name>
</gene>
<evidence type="ECO:0000259" key="2">
    <source>
        <dbReference type="PROSITE" id="PS51833"/>
    </source>
</evidence>
<proteinExistence type="predicted"/>
<dbReference type="PIRSF" id="PIRSF003180">
    <property type="entry name" value="DiGMPpdiest_YuxH"/>
    <property type="match status" value="1"/>
</dbReference>
<name>A0ABU3KA91_9BACT</name>
<feature type="domain" description="EAL" evidence="1">
    <location>
        <begin position="1"/>
        <end position="218"/>
    </location>
</feature>
<evidence type="ECO:0000313" key="4">
    <source>
        <dbReference type="Proteomes" id="UP001250932"/>
    </source>
</evidence>
<dbReference type="SUPFAM" id="SSF109604">
    <property type="entry name" value="HD-domain/PDEase-like"/>
    <property type="match status" value="1"/>
</dbReference>
<dbReference type="InterPro" id="IPR001633">
    <property type="entry name" value="EAL_dom"/>
</dbReference>
<dbReference type="SUPFAM" id="SSF141868">
    <property type="entry name" value="EAL domain-like"/>
    <property type="match status" value="1"/>
</dbReference>
<dbReference type="PROSITE" id="PS51833">
    <property type="entry name" value="HDOD"/>
    <property type="match status" value="1"/>
</dbReference>
<evidence type="ECO:0000259" key="1">
    <source>
        <dbReference type="PROSITE" id="PS50883"/>
    </source>
</evidence>
<reference evidence="3 4" key="1">
    <citation type="journal article" date="2023" name="ISME J.">
        <title>Cultivation and genomic characterization of novel and ubiquitous marine nitrite-oxidizing bacteria from the Nitrospirales.</title>
        <authorList>
            <person name="Mueller A.J."/>
            <person name="Daebeler A."/>
            <person name="Herbold C.W."/>
            <person name="Kirkegaard R.H."/>
            <person name="Daims H."/>
        </authorList>
    </citation>
    <scope>NUCLEOTIDE SEQUENCE [LARGE SCALE GENOMIC DNA]</scope>
    <source>
        <strain evidence="3 4">EB</strain>
    </source>
</reference>
<dbReference type="PANTHER" id="PTHR33525">
    <property type="match status" value="1"/>
</dbReference>
<dbReference type="Proteomes" id="UP001250932">
    <property type="component" value="Unassembled WGS sequence"/>
</dbReference>
<dbReference type="PROSITE" id="PS50883">
    <property type="entry name" value="EAL"/>
    <property type="match status" value="1"/>
</dbReference>
<dbReference type="RefSeq" id="WP_313833889.1">
    <property type="nucleotide sequence ID" value="NZ_JAQOUE010000001.1"/>
</dbReference>
<sequence length="414" mass="46707">MSVADATAESSQTANQVMVGRQPIFDQNLQVIGYELLYRDSHMNAATFSDGDAVTARVMLNTFLEIGLEQMVGSHLAFINLTTRFLRDNLCDDLPKDRVVLEVLENIPMDDNIVEAMKRLSAEGFSLALDDFEYREELRPMVEHAHMVKLDVMALGPKRLQQDVAILRQFPVKLLAEKIESQEIFDWCKKLGFDYYQGYFFCKPKIIEGKRIPPNQIAILSLLSKLQNPETEMAEVEEIIKQDVSLSYKVLRYVNSAFFALPKKIDSIGQAACLVGLARLKTWATLLVMAGLDQKPMELILIALIRGKMCEEVAKALNEREVDEFFTVGLFSVLDALFDKPMTEVLSMVELSQPIHAALVEKEGQLGKVLQCVLAYEQCEWRGVQGLGLEIPTLQKSYFQSMAWLGSIAPLIKE</sequence>
<accession>A0ABU3KA91</accession>
<dbReference type="Pfam" id="PF08668">
    <property type="entry name" value="HDOD"/>
    <property type="match status" value="1"/>
</dbReference>
<organism evidence="3 4">
    <name type="scientific">Candidatus Nitronereus thalassa</name>
    <dbReference type="NCBI Taxonomy" id="3020898"/>
    <lineage>
        <taxon>Bacteria</taxon>
        <taxon>Pseudomonadati</taxon>
        <taxon>Nitrospirota</taxon>
        <taxon>Nitrospiria</taxon>
        <taxon>Nitrospirales</taxon>
        <taxon>Nitrospiraceae</taxon>
        <taxon>Candidatus Nitronereus</taxon>
    </lineage>
</organism>
<dbReference type="SMART" id="SM00052">
    <property type="entry name" value="EAL"/>
    <property type="match status" value="1"/>
</dbReference>
<dbReference type="EMBL" id="JAQOUE010000001">
    <property type="protein sequence ID" value="MDT7043321.1"/>
    <property type="molecule type" value="Genomic_DNA"/>
</dbReference>